<dbReference type="HAMAP" id="MF_01334">
    <property type="entry name" value="Ribosomal_bL25_CTC"/>
    <property type="match status" value="1"/>
</dbReference>
<dbReference type="GO" id="GO:0008097">
    <property type="term" value="F:5S rRNA binding"/>
    <property type="evidence" value="ECO:0007669"/>
    <property type="project" value="InterPro"/>
</dbReference>
<feature type="region of interest" description="Disordered" evidence="6">
    <location>
        <begin position="183"/>
        <end position="219"/>
    </location>
</feature>
<comment type="similarity">
    <text evidence="5">Belongs to the bacterial ribosomal protein bL25 family. CTC subfamily.</text>
</comment>
<sequence length="219" mass="23582">MITLAATRRDVYGKALAKSRTEGLLPVVVYGRKEQSASYFVALPDFKKVYREAGESSVISLKTPEGALDVLIHETGKDPITGEFIHADFYAVEKGKALRVSAPIVWVGEAPAIKLGGIVVKVLHELEVEAFPQDLPHEISVDLAGLETLESQISVKDLAIPAQVKIIAEPDDIVAAVAVAKEEEEAPVMDISQIEVEKRGKQEEEGAGTPEQGDQTSSP</sequence>
<name>A0A1G2QM32_9BACT</name>
<keyword evidence="2 5" id="KW-0694">RNA-binding</keyword>
<dbReference type="InterPro" id="IPR020930">
    <property type="entry name" value="Ribosomal_uL5_bac-type"/>
</dbReference>
<dbReference type="NCBIfam" id="TIGR00731">
    <property type="entry name" value="bL25_bact_ctc"/>
    <property type="match status" value="1"/>
</dbReference>
<gene>
    <name evidence="5" type="primary">rplY</name>
    <name evidence="5" type="synonym">ctc</name>
    <name evidence="9" type="ORF">A2569_02275</name>
</gene>
<dbReference type="Proteomes" id="UP000177090">
    <property type="component" value="Unassembled WGS sequence"/>
</dbReference>
<evidence type="ECO:0000256" key="5">
    <source>
        <dbReference type="HAMAP-Rule" id="MF_01334"/>
    </source>
</evidence>
<keyword evidence="1 5" id="KW-0699">rRNA-binding</keyword>
<evidence type="ECO:0000256" key="3">
    <source>
        <dbReference type="ARBA" id="ARBA00022980"/>
    </source>
</evidence>
<dbReference type="InterPro" id="IPR020057">
    <property type="entry name" value="Ribosomal_bL25_b-dom"/>
</dbReference>
<dbReference type="CDD" id="cd00495">
    <property type="entry name" value="Ribosomal_L25_TL5_CTC"/>
    <property type="match status" value="1"/>
</dbReference>
<keyword evidence="4 5" id="KW-0687">Ribonucleoprotein</keyword>
<reference evidence="9 10" key="1">
    <citation type="journal article" date="2016" name="Nat. Commun.">
        <title>Thousands of microbial genomes shed light on interconnected biogeochemical processes in an aquifer system.</title>
        <authorList>
            <person name="Anantharaman K."/>
            <person name="Brown C.T."/>
            <person name="Hug L.A."/>
            <person name="Sharon I."/>
            <person name="Castelle C.J."/>
            <person name="Probst A.J."/>
            <person name="Thomas B.C."/>
            <person name="Singh A."/>
            <person name="Wilkins M.J."/>
            <person name="Karaoz U."/>
            <person name="Brodie E.L."/>
            <person name="Williams K.H."/>
            <person name="Hubbard S.S."/>
            <person name="Banfield J.F."/>
        </authorList>
    </citation>
    <scope>NUCLEOTIDE SEQUENCE [LARGE SCALE GENOMIC DNA]</scope>
</reference>
<dbReference type="InterPro" id="IPR020056">
    <property type="entry name" value="Rbsml_bL25/Gln-tRNA_synth_N"/>
</dbReference>
<accession>A0A1G2QM32</accession>
<dbReference type="GO" id="GO:0003735">
    <property type="term" value="F:structural constituent of ribosome"/>
    <property type="evidence" value="ECO:0007669"/>
    <property type="project" value="InterPro"/>
</dbReference>
<dbReference type="Gene3D" id="2.170.120.20">
    <property type="entry name" value="Ribosomal protein L25, beta domain"/>
    <property type="match status" value="1"/>
</dbReference>
<dbReference type="PANTHER" id="PTHR33284:SF1">
    <property type="entry name" value="RIBOSOMAL PROTEIN L25_GLN-TRNA SYNTHETASE, ANTI-CODON-BINDING DOMAIN-CONTAINING PROTEIN"/>
    <property type="match status" value="1"/>
</dbReference>
<feature type="domain" description="Large ribosomal subunit protein bL25 L25" evidence="7">
    <location>
        <begin position="4"/>
        <end position="89"/>
    </location>
</feature>
<dbReference type="AlphaFoldDB" id="A0A1G2QM32"/>
<protein>
    <recommendedName>
        <fullName evidence="5">Large ribosomal subunit protein bL25</fullName>
    </recommendedName>
    <alternativeName>
        <fullName evidence="5">General stress protein CTC</fullName>
    </alternativeName>
</protein>
<dbReference type="InterPro" id="IPR029751">
    <property type="entry name" value="Ribosomal_L25_dom"/>
</dbReference>
<feature type="compositionally biased region" description="Basic and acidic residues" evidence="6">
    <location>
        <begin position="195"/>
        <end position="204"/>
    </location>
</feature>
<proteinExistence type="inferred from homology"/>
<evidence type="ECO:0000256" key="1">
    <source>
        <dbReference type="ARBA" id="ARBA00022730"/>
    </source>
</evidence>
<evidence type="ECO:0000313" key="10">
    <source>
        <dbReference type="Proteomes" id="UP000177090"/>
    </source>
</evidence>
<dbReference type="EMBL" id="MHTL01000004">
    <property type="protein sequence ID" value="OHA61139.1"/>
    <property type="molecule type" value="Genomic_DNA"/>
</dbReference>
<dbReference type="InterPro" id="IPR037121">
    <property type="entry name" value="Ribosomal_bL25_C"/>
</dbReference>
<evidence type="ECO:0000256" key="6">
    <source>
        <dbReference type="SAM" id="MobiDB-lite"/>
    </source>
</evidence>
<dbReference type="InterPro" id="IPR001021">
    <property type="entry name" value="Ribosomal_bL25_long"/>
</dbReference>
<evidence type="ECO:0000259" key="8">
    <source>
        <dbReference type="Pfam" id="PF14693"/>
    </source>
</evidence>
<evidence type="ECO:0000256" key="4">
    <source>
        <dbReference type="ARBA" id="ARBA00023274"/>
    </source>
</evidence>
<dbReference type="Pfam" id="PF01386">
    <property type="entry name" value="Ribosomal_L25p"/>
    <property type="match status" value="1"/>
</dbReference>
<dbReference type="PANTHER" id="PTHR33284">
    <property type="entry name" value="RIBOSOMAL PROTEIN L25/GLN-TRNA SYNTHETASE, ANTI-CODON-BINDING DOMAIN-CONTAINING PROTEIN"/>
    <property type="match status" value="1"/>
</dbReference>
<comment type="subunit">
    <text evidence="5">Part of the 50S ribosomal subunit; part of the 5S rRNA/L5/L18/L25 subcomplex. Contacts the 5S rRNA. Binds to the 5S rRNA independently of L5 and L18.</text>
</comment>
<dbReference type="InterPro" id="IPR011035">
    <property type="entry name" value="Ribosomal_bL25/Gln-tRNA_synth"/>
</dbReference>
<comment type="function">
    <text evidence="5">This is one of the proteins that binds to the 5S RNA in the ribosome where it forms part of the central protuberance.</text>
</comment>
<comment type="caution">
    <text evidence="9">The sequence shown here is derived from an EMBL/GenBank/DDBJ whole genome shotgun (WGS) entry which is preliminary data.</text>
</comment>
<dbReference type="GO" id="GO:0022625">
    <property type="term" value="C:cytosolic large ribosomal subunit"/>
    <property type="evidence" value="ECO:0007669"/>
    <property type="project" value="TreeGrafter"/>
</dbReference>
<feature type="domain" description="Large ribosomal subunit protein bL25 beta" evidence="8">
    <location>
        <begin position="98"/>
        <end position="180"/>
    </location>
</feature>
<organism evidence="9 10">
    <name type="scientific">Candidatus Vogelbacteria bacterium RIFOXYD1_FULL_51_18</name>
    <dbReference type="NCBI Taxonomy" id="1802440"/>
    <lineage>
        <taxon>Bacteria</taxon>
        <taxon>Candidatus Vogeliibacteriota</taxon>
    </lineage>
</organism>
<dbReference type="STRING" id="1802440.A2569_02275"/>
<evidence type="ECO:0000259" key="7">
    <source>
        <dbReference type="Pfam" id="PF01386"/>
    </source>
</evidence>
<dbReference type="Pfam" id="PF14693">
    <property type="entry name" value="Ribosomal_TL5_C"/>
    <property type="match status" value="1"/>
</dbReference>
<dbReference type="Gene3D" id="2.40.240.10">
    <property type="entry name" value="Ribosomal Protein L25, Chain P"/>
    <property type="match status" value="1"/>
</dbReference>
<evidence type="ECO:0000256" key="2">
    <source>
        <dbReference type="ARBA" id="ARBA00022884"/>
    </source>
</evidence>
<evidence type="ECO:0000313" key="9">
    <source>
        <dbReference type="EMBL" id="OHA61139.1"/>
    </source>
</evidence>
<dbReference type="SUPFAM" id="SSF50715">
    <property type="entry name" value="Ribosomal protein L25-like"/>
    <property type="match status" value="1"/>
</dbReference>
<dbReference type="GO" id="GO:0006412">
    <property type="term" value="P:translation"/>
    <property type="evidence" value="ECO:0007669"/>
    <property type="project" value="UniProtKB-UniRule"/>
</dbReference>
<keyword evidence="3 5" id="KW-0689">Ribosomal protein</keyword>